<evidence type="ECO:0000313" key="3">
    <source>
        <dbReference type="EMBL" id="OSD00885.1"/>
    </source>
</evidence>
<feature type="non-terminal residue" evidence="3">
    <location>
        <position position="1"/>
    </location>
</feature>
<reference evidence="3 4" key="1">
    <citation type="journal article" date="2015" name="Biotechnol. Biofuels">
        <title>Enhanced degradation of softwood versus hardwood by the white-rot fungus Pycnoporus coccineus.</title>
        <authorList>
            <person name="Couturier M."/>
            <person name="Navarro D."/>
            <person name="Chevret D."/>
            <person name="Henrissat B."/>
            <person name="Piumi F."/>
            <person name="Ruiz-Duenas F.J."/>
            <person name="Martinez A.T."/>
            <person name="Grigoriev I.V."/>
            <person name="Riley R."/>
            <person name="Lipzen A."/>
            <person name="Berrin J.G."/>
            <person name="Master E.R."/>
            <person name="Rosso M.N."/>
        </authorList>
    </citation>
    <scope>NUCLEOTIDE SEQUENCE [LARGE SCALE GENOMIC DNA]</scope>
    <source>
        <strain evidence="3 4">BRFM310</strain>
    </source>
</reference>
<feature type="non-terminal residue" evidence="3">
    <location>
        <position position="292"/>
    </location>
</feature>
<proteinExistence type="predicted"/>
<dbReference type="AlphaFoldDB" id="A0A1Y2IIB4"/>
<keyword evidence="4" id="KW-1185">Reference proteome</keyword>
<name>A0A1Y2IIB4_TRAC3</name>
<dbReference type="InterPro" id="IPR013094">
    <property type="entry name" value="AB_hydrolase_3"/>
</dbReference>
<dbReference type="PANTHER" id="PTHR48081">
    <property type="entry name" value="AB HYDROLASE SUPERFAMILY PROTEIN C4A8.06C"/>
    <property type="match status" value="1"/>
</dbReference>
<dbReference type="InterPro" id="IPR050300">
    <property type="entry name" value="GDXG_lipolytic_enzyme"/>
</dbReference>
<keyword evidence="1 3" id="KW-0378">Hydrolase</keyword>
<dbReference type="SUPFAM" id="SSF53474">
    <property type="entry name" value="alpha/beta-Hydrolases"/>
    <property type="match status" value="1"/>
</dbReference>
<dbReference type="InterPro" id="IPR029058">
    <property type="entry name" value="AB_hydrolase_fold"/>
</dbReference>
<organism evidence="3 4">
    <name type="scientific">Trametes coccinea (strain BRFM310)</name>
    <name type="common">Pycnoporus coccineus</name>
    <dbReference type="NCBI Taxonomy" id="1353009"/>
    <lineage>
        <taxon>Eukaryota</taxon>
        <taxon>Fungi</taxon>
        <taxon>Dikarya</taxon>
        <taxon>Basidiomycota</taxon>
        <taxon>Agaricomycotina</taxon>
        <taxon>Agaricomycetes</taxon>
        <taxon>Polyporales</taxon>
        <taxon>Polyporaceae</taxon>
        <taxon>Trametes</taxon>
    </lineage>
</organism>
<dbReference type="Pfam" id="PF07859">
    <property type="entry name" value="Abhydrolase_3"/>
    <property type="match status" value="1"/>
</dbReference>
<sequence>TSLETIPPLPLDVLTDDMKTWVQDAGVVLGNVEGVWWRLGRPSGEESLVETLQDGGFVGLYFHGGGYVLGSAKDVRSGFARIPRGLVAHRICSCVLSVEYTLIARQTDGQKRCYPLQILEALSAYHHLLTAFNIPAKRIIFIGDSAGAHLVLALQRYLSESGRPSSPWGLVLLSPWCDLSKEADRVRGLLGHLPAESLTSPYFSPALQAPPSSWPSTLVYSGAQESFAQSISALVTQLRKADASVAFYEALEILPRYSHDFLIFDTVEGAWPDEVRLCWARIKTWTEQLAAS</sequence>
<dbReference type="OrthoDB" id="2152029at2759"/>
<dbReference type="GO" id="GO:0016787">
    <property type="term" value="F:hydrolase activity"/>
    <property type="evidence" value="ECO:0007669"/>
    <property type="project" value="UniProtKB-KW"/>
</dbReference>
<gene>
    <name evidence="3" type="ORF">PYCCODRAFT_1352588</name>
</gene>
<accession>A0A1Y2IIB4</accession>
<dbReference type="Gene3D" id="3.40.50.1820">
    <property type="entry name" value="alpha/beta hydrolase"/>
    <property type="match status" value="1"/>
</dbReference>
<evidence type="ECO:0000313" key="4">
    <source>
        <dbReference type="Proteomes" id="UP000193067"/>
    </source>
</evidence>
<evidence type="ECO:0000259" key="2">
    <source>
        <dbReference type="Pfam" id="PF07859"/>
    </source>
</evidence>
<dbReference type="EMBL" id="KZ084115">
    <property type="protein sequence ID" value="OSD00885.1"/>
    <property type="molecule type" value="Genomic_DNA"/>
</dbReference>
<dbReference type="Proteomes" id="UP000193067">
    <property type="component" value="Unassembled WGS sequence"/>
</dbReference>
<protein>
    <submittedName>
        <fullName evidence="3">Alpha/beta-hydrolase</fullName>
    </submittedName>
</protein>
<evidence type="ECO:0000256" key="1">
    <source>
        <dbReference type="ARBA" id="ARBA00022801"/>
    </source>
</evidence>
<feature type="domain" description="Alpha/beta hydrolase fold-3" evidence="2">
    <location>
        <begin position="60"/>
        <end position="249"/>
    </location>
</feature>
<dbReference type="PANTHER" id="PTHR48081:SF26">
    <property type="entry name" value="ALPHA_BETA HYDROLASE FOLD-3 DOMAIN-CONTAINING PROTEIN"/>
    <property type="match status" value="1"/>
</dbReference>
<dbReference type="STRING" id="1353009.A0A1Y2IIB4"/>